<sequence length="146" mass="16264">MSGARAVRADYAVFQAITTRWNDNDVYGHINNVVFYEFLDSVVNRHLIEAGVLDFERGDQIGLVVESGCRFHAPLSYPQTLEAGLRVAKVGTSSVRYEVGLFAEGADEAATEAFFVHVYVDRATRRPKPLGEDFRQVVEGLVKSPR</sequence>
<dbReference type="Gene3D" id="3.10.129.10">
    <property type="entry name" value="Hotdog Thioesterase"/>
    <property type="match status" value="1"/>
</dbReference>
<dbReference type="SUPFAM" id="SSF54637">
    <property type="entry name" value="Thioesterase/thiol ester dehydrase-isomerase"/>
    <property type="match status" value="1"/>
</dbReference>
<gene>
    <name evidence="3" type="ORF">V0U35_02335</name>
</gene>
<dbReference type="PANTHER" id="PTHR31793:SF27">
    <property type="entry name" value="NOVEL THIOESTERASE SUPERFAMILY DOMAIN AND SAPOSIN A-TYPE DOMAIN CONTAINING PROTEIN (0610012H03RIK)"/>
    <property type="match status" value="1"/>
</dbReference>
<dbReference type="InterPro" id="IPR029069">
    <property type="entry name" value="HotDog_dom_sf"/>
</dbReference>
<dbReference type="Pfam" id="PF13279">
    <property type="entry name" value="4HBT_2"/>
    <property type="match status" value="1"/>
</dbReference>
<proteinExistence type="inferred from homology"/>
<comment type="similarity">
    <text evidence="1">Belongs to the 4-hydroxybenzoyl-CoA thioesterase family.</text>
</comment>
<evidence type="ECO:0000313" key="3">
    <source>
        <dbReference type="EMBL" id="MEE2565505.1"/>
    </source>
</evidence>
<dbReference type="Proteomes" id="UP001310692">
    <property type="component" value="Unassembled WGS sequence"/>
</dbReference>
<dbReference type="CDD" id="cd00586">
    <property type="entry name" value="4HBT"/>
    <property type="match status" value="1"/>
</dbReference>
<evidence type="ECO:0000256" key="1">
    <source>
        <dbReference type="ARBA" id="ARBA00005953"/>
    </source>
</evidence>
<comment type="caution">
    <text evidence="3">The sequence shown here is derived from an EMBL/GenBank/DDBJ whole genome shotgun (WGS) entry which is preliminary data.</text>
</comment>
<dbReference type="GO" id="GO:0016787">
    <property type="term" value="F:hydrolase activity"/>
    <property type="evidence" value="ECO:0007669"/>
    <property type="project" value="UniProtKB-KW"/>
</dbReference>
<dbReference type="EC" id="3.1.2.-" evidence="3"/>
<keyword evidence="4" id="KW-1185">Reference proteome</keyword>
<name>A0ABU7LVD7_9PROT</name>
<reference evidence="3 4" key="1">
    <citation type="submission" date="2024-01" db="EMBL/GenBank/DDBJ databases">
        <title>Hyphobacterium bacterium isolated from marine sediment.</title>
        <authorList>
            <person name="Zhao S."/>
        </authorList>
    </citation>
    <scope>NUCLEOTIDE SEQUENCE [LARGE SCALE GENOMIC DNA]</scope>
    <source>
        <strain evidence="3 4">Y60-23</strain>
    </source>
</reference>
<dbReference type="InterPro" id="IPR050563">
    <property type="entry name" value="4-hydroxybenzoyl-CoA_TE"/>
</dbReference>
<accession>A0ABU7LVD7</accession>
<keyword evidence="2 3" id="KW-0378">Hydrolase</keyword>
<dbReference type="EMBL" id="JAZDRO010000001">
    <property type="protein sequence ID" value="MEE2565505.1"/>
    <property type="molecule type" value="Genomic_DNA"/>
</dbReference>
<protein>
    <submittedName>
        <fullName evidence="3">Thioesterase family protein</fullName>
        <ecNumber evidence="3">3.1.2.-</ecNumber>
    </submittedName>
</protein>
<organism evidence="3 4">
    <name type="scientific">Hyphobacterium marinum</name>
    <dbReference type="NCBI Taxonomy" id="3116574"/>
    <lineage>
        <taxon>Bacteria</taxon>
        <taxon>Pseudomonadati</taxon>
        <taxon>Pseudomonadota</taxon>
        <taxon>Alphaproteobacteria</taxon>
        <taxon>Maricaulales</taxon>
        <taxon>Maricaulaceae</taxon>
        <taxon>Hyphobacterium</taxon>
    </lineage>
</organism>
<dbReference type="PANTHER" id="PTHR31793">
    <property type="entry name" value="4-HYDROXYBENZOYL-COA THIOESTERASE FAMILY MEMBER"/>
    <property type="match status" value="1"/>
</dbReference>
<evidence type="ECO:0000313" key="4">
    <source>
        <dbReference type="Proteomes" id="UP001310692"/>
    </source>
</evidence>
<evidence type="ECO:0000256" key="2">
    <source>
        <dbReference type="ARBA" id="ARBA00022801"/>
    </source>
</evidence>